<dbReference type="EMBL" id="JAFJYH010000102">
    <property type="protein sequence ID" value="KAG4419579.1"/>
    <property type="molecule type" value="Genomic_DNA"/>
</dbReference>
<dbReference type="PANTHER" id="PTHR37574:SF1">
    <property type="entry name" value="LIPASE B"/>
    <property type="match status" value="1"/>
</dbReference>
<protein>
    <recommendedName>
        <fullName evidence="4">Lipase B</fullName>
    </recommendedName>
</protein>
<comment type="caution">
    <text evidence="2">The sequence shown here is derived from an EMBL/GenBank/DDBJ whole genome shotgun (WGS) entry which is preliminary data.</text>
</comment>
<dbReference type="InterPro" id="IPR053228">
    <property type="entry name" value="Stereospecific_Lipase"/>
</dbReference>
<evidence type="ECO:0008006" key="4">
    <source>
        <dbReference type="Google" id="ProtNLM"/>
    </source>
</evidence>
<dbReference type="PANTHER" id="PTHR37574">
    <property type="entry name" value="LIPASE B"/>
    <property type="match status" value="1"/>
</dbReference>
<evidence type="ECO:0000313" key="3">
    <source>
        <dbReference type="Proteomes" id="UP000664132"/>
    </source>
</evidence>
<feature type="signal peptide" evidence="1">
    <location>
        <begin position="1"/>
        <end position="16"/>
    </location>
</feature>
<feature type="chain" id="PRO_5034576359" description="Lipase B" evidence="1">
    <location>
        <begin position="17"/>
        <end position="467"/>
    </location>
</feature>
<evidence type="ECO:0000313" key="2">
    <source>
        <dbReference type="EMBL" id="KAG4419579.1"/>
    </source>
</evidence>
<gene>
    <name evidence="2" type="ORF">IFR04_007281</name>
</gene>
<dbReference type="AlphaFoldDB" id="A0A8H7WB20"/>
<dbReference type="InterPro" id="IPR029058">
    <property type="entry name" value="AB_hydrolase_fold"/>
</dbReference>
<keyword evidence="3" id="KW-1185">Reference proteome</keyword>
<organism evidence="2 3">
    <name type="scientific">Cadophora malorum</name>
    <dbReference type="NCBI Taxonomy" id="108018"/>
    <lineage>
        <taxon>Eukaryota</taxon>
        <taxon>Fungi</taxon>
        <taxon>Dikarya</taxon>
        <taxon>Ascomycota</taxon>
        <taxon>Pezizomycotina</taxon>
        <taxon>Leotiomycetes</taxon>
        <taxon>Helotiales</taxon>
        <taxon>Ploettnerulaceae</taxon>
        <taxon>Cadophora</taxon>
    </lineage>
</organism>
<dbReference type="Proteomes" id="UP000664132">
    <property type="component" value="Unassembled WGS sequence"/>
</dbReference>
<reference evidence="2" key="1">
    <citation type="submission" date="2021-02" db="EMBL/GenBank/DDBJ databases">
        <title>Genome sequence Cadophora malorum strain M34.</title>
        <authorList>
            <person name="Stefanovic E."/>
            <person name="Vu D."/>
            <person name="Scully C."/>
            <person name="Dijksterhuis J."/>
            <person name="Roader J."/>
            <person name="Houbraken J."/>
        </authorList>
    </citation>
    <scope>NUCLEOTIDE SEQUENCE</scope>
    <source>
        <strain evidence="2">M34</strain>
    </source>
</reference>
<dbReference type="OrthoDB" id="4605274at2759"/>
<evidence type="ECO:0000256" key="1">
    <source>
        <dbReference type="SAM" id="SignalP"/>
    </source>
</evidence>
<name>A0A8H7WB20_9HELO</name>
<dbReference type="Gene3D" id="3.40.50.1820">
    <property type="entry name" value="alpha/beta hydrolase"/>
    <property type="match status" value="1"/>
</dbReference>
<accession>A0A8H7WB20</accession>
<keyword evidence="1" id="KW-0732">Signal</keyword>
<proteinExistence type="predicted"/>
<sequence length="467" mass="49042">MIKLIYLTCLFNTGFALPSLAGQGNVEHADTTTEAIPSRITDFAGLSSVLSGLKGDATELALGASAVADLLSAIVPAPNPTAIADEISSVASVYKAHPTEFLESAAELVLNGRAPQGLINDVIANTPITNSPNNINLRPAIPPVYPKKAANDAPYSQSERVLRSAIYIPPEFSYGKVRPCIFVPGTASTGGSNFLPNLGKVFKASTYADPVYLNIPNNQLDDLQINSEFVAYAINYISAISGHKNVSAVSWSAGSIDTVWAHQYCPSTVGITSDLVSISGDRHGTVLAYLLSPDFPKVPAAPAIIQQQYNSKFISTLRNGGGASAYVPTTSIYSIFDQIVQPQAGTDASAFVQDARGVGATNIEIQSTCTLLQPAGTLYAHEGVLYNSLAIAAAIDALTHDGPADLSRIDLGTICQQIADPRLSLADVLATEALIPIAAFQVAAYPQRVTEEPPIKAYAQKDIPAGA</sequence>